<dbReference type="InterPro" id="IPR011205">
    <property type="entry name" value="UCP015417_vWA"/>
</dbReference>
<dbReference type="PANTHER" id="PTHR31373">
    <property type="entry name" value="OS06G0652100 PROTEIN"/>
    <property type="match status" value="1"/>
</dbReference>
<dbReference type="Proteomes" id="UP000078113">
    <property type="component" value="Unassembled WGS sequence"/>
</dbReference>
<reference evidence="4" key="2">
    <citation type="journal article" date="2019" name="IMA Fungus">
        <title>Genome sequencing and comparison of five Tilletia species to identify candidate genes for the detection of regulated species infecting wheat.</title>
        <authorList>
            <person name="Nguyen H.D.T."/>
            <person name="Sultana T."/>
            <person name="Kesanakurti P."/>
            <person name="Hambleton S."/>
        </authorList>
    </citation>
    <scope>NUCLEOTIDE SEQUENCE</scope>
    <source>
        <strain evidence="4">DAOMC 236422</strain>
    </source>
</reference>
<organism evidence="4 5">
    <name type="scientific">Tilletia walkeri</name>
    <dbReference type="NCBI Taxonomy" id="117179"/>
    <lineage>
        <taxon>Eukaryota</taxon>
        <taxon>Fungi</taxon>
        <taxon>Dikarya</taxon>
        <taxon>Basidiomycota</taxon>
        <taxon>Ustilaginomycotina</taxon>
        <taxon>Exobasidiomycetes</taxon>
        <taxon>Tilletiales</taxon>
        <taxon>Tilletiaceae</taxon>
        <taxon>Tilletia</taxon>
    </lineage>
</organism>
<reference evidence="4" key="1">
    <citation type="submission" date="2016-04" db="EMBL/GenBank/DDBJ databases">
        <authorList>
            <person name="Nguyen H.D."/>
            <person name="Samba Siva P."/>
            <person name="Cullis J."/>
            <person name="Levesque C.A."/>
            <person name="Hambleton S."/>
        </authorList>
    </citation>
    <scope>NUCLEOTIDE SEQUENCE</scope>
    <source>
        <strain evidence="4">DAOMC 236422</strain>
    </source>
</reference>
<feature type="region of interest" description="Disordered" evidence="1">
    <location>
        <begin position="723"/>
        <end position="753"/>
    </location>
</feature>
<protein>
    <submittedName>
        <fullName evidence="4">Uncharacterized protein</fullName>
    </submittedName>
</protein>
<feature type="compositionally biased region" description="Basic and acidic residues" evidence="1">
    <location>
        <begin position="188"/>
        <end position="199"/>
    </location>
</feature>
<feature type="domain" description="DUF7788" evidence="3">
    <location>
        <begin position="535"/>
        <end position="763"/>
    </location>
</feature>
<evidence type="ECO:0000259" key="2">
    <source>
        <dbReference type="Pfam" id="PF11443"/>
    </source>
</evidence>
<feature type="domain" description="DUF2828" evidence="2">
    <location>
        <begin position="75"/>
        <end position="532"/>
    </location>
</feature>
<dbReference type="Pfam" id="PF11443">
    <property type="entry name" value="DUF2828"/>
    <property type="match status" value="1"/>
</dbReference>
<comment type="caution">
    <text evidence="4">The sequence shown here is derived from an EMBL/GenBank/DDBJ whole genome shotgun (WGS) entry which is preliminary data.</text>
</comment>
<evidence type="ECO:0000259" key="3">
    <source>
        <dbReference type="Pfam" id="PF25043"/>
    </source>
</evidence>
<dbReference type="InterPro" id="IPR056690">
    <property type="entry name" value="DUF7788"/>
</dbReference>
<proteinExistence type="predicted"/>
<evidence type="ECO:0000313" key="5">
    <source>
        <dbReference type="Proteomes" id="UP000078113"/>
    </source>
</evidence>
<dbReference type="Gene3D" id="3.40.50.410">
    <property type="entry name" value="von Willebrand factor, type A domain"/>
    <property type="match status" value="1"/>
</dbReference>
<feature type="region of interest" description="Disordered" evidence="1">
    <location>
        <begin position="167"/>
        <end position="199"/>
    </location>
</feature>
<keyword evidence="5" id="KW-1185">Reference proteome</keyword>
<name>A0A8X7NBU1_9BASI</name>
<dbReference type="InterPro" id="IPR058580">
    <property type="entry name" value="DUF2828"/>
</dbReference>
<dbReference type="EMBL" id="LWDG02000097">
    <property type="protein sequence ID" value="KAE8269370.1"/>
    <property type="molecule type" value="Genomic_DNA"/>
</dbReference>
<dbReference type="Pfam" id="PF25043">
    <property type="entry name" value="DUF7788"/>
    <property type="match status" value="1"/>
</dbReference>
<evidence type="ECO:0000313" key="4">
    <source>
        <dbReference type="EMBL" id="KAE8269370.1"/>
    </source>
</evidence>
<gene>
    <name evidence="4" type="ORF">A4X09_0g2974</name>
</gene>
<dbReference type="PANTHER" id="PTHR31373:SF27">
    <property type="entry name" value="TROVE DOMAIN-CONTAINING PROTEIN"/>
    <property type="match status" value="1"/>
</dbReference>
<feature type="compositionally biased region" description="Acidic residues" evidence="1">
    <location>
        <begin position="723"/>
        <end position="743"/>
    </location>
</feature>
<dbReference type="AlphaFoldDB" id="A0A8X7NBU1"/>
<dbReference type="SUPFAM" id="SSF53300">
    <property type="entry name" value="vWA-like"/>
    <property type="match status" value="1"/>
</dbReference>
<sequence>MIATVFKKNDSAATSQIVTLPEIAELRDPNFLDVLLPPVTVEDKARSNGKVAQGRNGRTHPFMDALLEAGTRTKTANGADALNTTSSALLDAFQGLNDDCERDFLDIRLNEAWKDDPAVALKIIWNLRSIPDGKGSRKRFYRCWGWLYRNHPRTALVNLAQLVEPVSEQPGRRRRRKTTTKETDEDVDQGHLEEEKETVTRPRFKSHGYWKDLLNILVLALQDDLDTEAWEPTFLNGVRLPWTLDKDDPERARLGSNVSVHACAFNATVKRAKEAGLTRQELQAKERYGALEKKLVTPKFRALYITVARLFADQLLKDVKLMTEANKMPDCEEKFDLLFQISLAGKWAPSPGAAHDRLTNISTAIAFLVGDGLPQTDLPAKVTQDGVDATAKAHIMRSFYQRWLLKELRQTLQIPEPLMSANRWQDVRYRRVASKAMQMNSGLFFQHDTERFREYVRAVESGKSTMSGATLMPHELLNELIRPGKANAKKVKLALLGPAANGLVQELQDMRVRVIEAQWNALVDNLRESGSLGDALAICDVSGSMGKPGEEYVGLEVAPIMPAIALSLIIASLAAEPFNGGFITFSKRPSFVKLDLENDRLKTSLWKTYHSDAGFNTDFRAVFMDLLLPMAKERGLRKEDMVKRLFVFTDMQFDAANGGSWGPGWETTYDAISRAYAEAGYDVPQIVFWDLANSGMFEVNAEREGVAMMSGFSAAMVKVFMGEEPEEEEEKEEGWEKVEEENGAEASKKEQEEFNPLKIMEKALKRFDTLQVVD</sequence>
<accession>A0A8X7NBU1</accession>
<evidence type="ECO:0000256" key="1">
    <source>
        <dbReference type="SAM" id="MobiDB-lite"/>
    </source>
</evidence>
<dbReference type="PIRSF" id="PIRSF015417">
    <property type="entry name" value="T31B5_30_vWA"/>
    <property type="match status" value="1"/>
</dbReference>
<dbReference type="InterPro" id="IPR036465">
    <property type="entry name" value="vWFA_dom_sf"/>
</dbReference>